<evidence type="ECO:0000313" key="2">
    <source>
        <dbReference type="EMBL" id="TYO99922.1"/>
    </source>
</evidence>
<dbReference type="InterPro" id="IPR007466">
    <property type="entry name" value="Peptidyl-Arg-deiminase_porph"/>
</dbReference>
<dbReference type="Pfam" id="PF04371">
    <property type="entry name" value="PAD_porph"/>
    <property type="match status" value="1"/>
</dbReference>
<evidence type="ECO:0000256" key="1">
    <source>
        <dbReference type="ARBA" id="ARBA00022801"/>
    </source>
</evidence>
<sequence>MSSIRLPAEWERQDGVLIAWPHAATDWADCLDRVEPVFIELARAICARETLLVATPEPERVKKRLAQAGIAPDRVRLAKVPTNDTWCRDFGPVTILRETGPQLLDFGFNAWGLKFAADLDNQVTRRLHRLGFFGDTPLSVQGLVLEGGSIETDGAGTLLTTSRCLLNPNRNPHLSRGEIEARLCSQLGIDRVHWLDHGWLAGDDTDAHIDTLARFAPNDTIVHIACDDPQDEHYADLATMAGELARLRTRSGAPYRLLPLPWPRAVYDRNRRLPASYANFLIINDAVLVPLYDDPADERALEVIAEAYPGREIIGIDARPLITQGGAIHCLTMQLPQGVLP</sequence>
<accession>A0A5D3WLE2</accession>
<keyword evidence="3" id="KW-1185">Reference proteome</keyword>
<dbReference type="PANTHER" id="PTHR31377:SF0">
    <property type="entry name" value="AGMATINE DEIMINASE-RELATED"/>
    <property type="match status" value="1"/>
</dbReference>
<dbReference type="EMBL" id="VNIB01000001">
    <property type="protein sequence ID" value="TYO99922.1"/>
    <property type="molecule type" value="Genomic_DNA"/>
</dbReference>
<dbReference type="PANTHER" id="PTHR31377">
    <property type="entry name" value="AGMATINE DEIMINASE-RELATED"/>
    <property type="match status" value="1"/>
</dbReference>
<dbReference type="GO" id="GO:0047632">
    <property type="term" value="F:agmatine deiminase activity"/>
    <property type="evidence" value="ECO:0007669"/>
    <property type="project" value="TreeGrafter"/>
</dbReference>
<protein>
    <submittedName>
        <fullName evidence="2">Agmatine deiminase</fullName>
    </submittedName>
</protein>
<reference evidence="2 3" key="1">
    <citation type="submission" date="2019-07" db="EMBL/GenBank/DDBJ databases">
        <title>Genomic Encyclopedia of Type Strains, Phase IV (KMG-IV): sequencing the most valuable type-strain genomes for metagenomic binning, comparative biology and taxonomic classification.</title>
        <authorList>
            <person name="Goeker M."/>
        </authorList>
    </citation>
    <scope>NUCLEOTIDE SEQUENCE [LARGE SCALE GENOMIC DNA]</scope>
    <source>
        <strain evidence="2 3">SS015</strain>
    </source>
</reference>
<dbReference type="RefSeq" id="WP_148894123.1">
    <property type="nucleotide sequence ID" value="NZ_VNIB01000001.1"/>
</dbReference>
<dbReference type="GO" id="GO:0009446">
    <property type="term" value="P:putrescine biosynthetic process"/>
    <property type="evidence" value="ECO:0007669"/>
    <property type="project" value="InterPro"/>
</dbReference>
<name>A0A5D3WLE2_9BACT</name>
<dbReference type="SUPFAM" id="SSF55909">
    <property type="entry name" value="Pentein"/>
    <property type="match status" value="1"/>
</dbReference>
<dbReference type="AlphaFoldDB" id="A0A5D3WLE2"/>
<organism evidence="2 3">
    <name type="scientific">Geothermobacter ehrlichii</name>
    <dbReference type="NCBI Taxonomy" id="213224"/>
    <lineage>
        <taxon>Bacteria</taxon>
        <taxon>Pseudomonadati</taxon>
        <taxon>Thermodesulfobacteriota</taxon>
        <taxon>Desulfuromonadia</taxon>
        <taxon>Desulfuromonadales</taxon>
        <taxon>Geothermobacteraceae</taxon>
        <taxon>Geothermobacter</taxon>
    </lineage>
</organism>
<dbReference type="Gene3D" id="3.75.10.10">
    <property type="entry name" value="L-arginine/glycine Amidinotransferase, Chain A"/>
    <property type="match status" value="1"/>
</dbReference>
<dbReference type="GO" id="GO:0004668">
    <property type="term" value="F:protein-arginine deiminase activity"/>
    <property type="evidence" value="ECO:0007669"/>
    <property type="project" value="InterPro"/>
</dbReference>
<dbReference type="OrthoDB" id="9808013at2"/>
<dbReference type="Proteomes" id="UP000324159">
    <property type="component" value="Unassembled WGS sequence"/>
</dbReference>
<proteinExistence type="predicted"/>
<evidence type="ECO:0000313" key="3">
    <source>
        <dbReference type="Proteomes" id="UP000324159"/>
    </source>
</evidence>
<gene>
    <name evidence="2" type="ORF">EDC39_10182</name>
</gene>
<comment type="caution">
    <text evidence="2">The sequence shown here is derived from an EMBL/GenBank/DDBJ whole genome shotgun (WGS) entry which is preliminary data.</text>
</comment>
<keyword evidence="1" id="KW-0378">Hydrolase</keyword>